<dbReference type="AlphaFoldDB" id="A0A6B0YVM1"/>
<dbReference type="SUPFAM" id="SSF52540">
    <property type="entry name" value="P-loop containing nucleoside triphosphate hydrolases"/>
    <property type="match status" value="1"/>
</dbReference>
<reference evidence="1" key="1">
    <citation type="submission" date="2019-09" db="EMBL/GenBank/DDBJ databases">
        <title>Characterisation of the sponge microbiome using genome-centric metagenomics.</title>
        <authorList>
            <person name="Engelberts J.P."/>
            <person name="Robbins S.J."/>
            <person name="De Goeij J.M."/>
            <person name="Aranda M."/>
            <person name="Bell S.C."/>
            <person name="Webster N.S."/>
        </authorList>
    </citation>
    <scope>NUCLEOTIDE SEQUENCE</scope>
    <source>
        <strain evidence="1">SB0664_bin_27</strain>
    </source>
</reference>
<accession>A0A6B0YVM1</accession>
<protein>
    <submittedName>
        <fullName evidence="1">ATPase</fullName>
    </submittedName>
</protein>
<comment type="caution">
    <text evidence="1">The sequence shown here is derived from an EMBL/GenBank/DDBJ whole genome shotgun (WGS) entry which is preliminary data.</text>
</comment>
<evidence type="ECO:0000313" key="1">
    <source>
        <dbReference type="EMBL" id="MXY94667.1"/>
    </source>
</evidence>
<proteinExistence type="predicted"/>
<sequence>MSAKFELLAEGLGVGRPPSGWVTIVDMPVLVLVGLTGVGKSTTVAALRARMGGISLLPNRRKLADLLVIPAVQGWDGDPPAVVTDRRRRFDYTGRYRQRYPGGLAHAFSRLVLQKQAAASGSGALNVFDGLRGADEVTFAAQSLPLARFAVLNAPDGVRVERLVQRQDAFDQVGENTGGRFCWEEMAEGRDIFTHAEQDHLSALVNRGEVDGAELAAKVAIVAAERRNYDSHAAVEILRAAAPDRTVVVDTTTHAPAEVAAKLERLAAG</sequence>
<dbReference type="EMBL" id="VXRG01000121">
    <property type="protein sequence ID" value="MXY94667.1"/>
    <property type="molecule type" value="Genomic_DNA"/>
</dbReference>
<dbReference type="InterPro" id="IPR027417">
    <property type="entry name" value="P-loop_NTPase"/>
</dbReference>
<organism evidence="1">
    <name type="scientific">Caldilineaceae bacterium SB0664_bin_27</name>
    <dbReference type="NCBI Taxonomy" id="2605260"/>
    <lineage>
        <taxon>Bacteria</taxon>
        <taxon>Bacillati</taxon>
        <taxon>Chloroflexota</taxon>
        <taxon>Caldilineae</taxon>
        <taxon>Caldilineales</taxon>
        <taxon>Caldilineaceae</taxon>
    </lineage>
</organism>
<gene>
    <name evidence="1" type="ORF">F4Y42_14590</name>
</gene>
<name>A0A6B0YVM1_9CHLR</name>